<dbReference type="InterPro" id="IPR003156">
    <property type="entry name" value="DHHA1_dom"/>
</dbReference>
<accession>I1X4Y4</accession>
<evidence type="ECO:0000259" key="8">
    <source>
        <dbReference type="Pfam" id="PF17768"/>
    </source>
</evidence>
<name>I1X4Y4_9BACT</name>
<dbReference type="InterPro" id="IPR038763">
    <property type="entry name" value="DHH_sf"/>
</dbReference>
<evidence type="ECO:0000256" key="1">
    <source>
        <dbReference type="ARBA" id="ARBA00005915"/>
    </source>
</evidence>
<dbReference type="NCBIfam" id="TIGR00644">
    <property type="entry name" value="recJ"/>
    <property type="match status" value="1"/>
</dbReference>
<feature type="domain" description="RecJ OB" evidence="8">
    <location>
        <begin position="472"/>
        <end position="574"/>
    </location>
</feature>
<dbReference type="Pfam" id="PF17768">
    <property type="entry name" value="RecJ_OB"/>
    <property type="match status" value="1"/>
</dbReference>
<evidence type="ECO:0000256" key="2">
    <source>
        <dbReference type="ARBA" id="ARBA00019841"/>
    </source>
</evidence>
<gene>
    <name evidence="9" type="ORF">ws633F6_0001</name>
</gene>
<dbReference type="GO" id="GO:0003676">
    <property type="term" value="F:nucleic acid binding"/>
    <property type="evidence" value="ECO:0007669"/>
    <property type="project" value="InterPro"/>
</dbReference>
<evidence type="ECO:0000256" key="5">
    <source>
        <dbReference type="ARBA" id="ARBA00022839"/>
    </source>
</evidence>
<reference evidence="9" key="1">
    <citation type="journal article" date="2012" name="ISME J.">
        <title>Roseobacter clade bacteria are abundant in coastal sediments and encode a novel combination of sulfur oxidation genes.</title>
        <authorList>
            <person name="Lenk S."/>
            <person name="Moraru C."/>
            <person name="Hahnke S."/>
            <person name="Arnds J."/>
            <person name="Richter M."/>
            <person name="Kube M."/>
            <person name="Reinhardt R."/>
            <person name="Brinkhoff T."/>
            <person name="Harder J."/>
            <person name="Amann R."/>
            <person name="Mussmann M."/>
        </authorList>
    </citation>
    <scope>NUCLEOTIDE SEQUENCE</scope>
</reference>
<protein>
    <recommendedName>
        <fullName evidence="2">Single-stranded-DNA-specific exonuclease RecJ</fullName>
    </recommendedName>
</protein>
<dbReference type="AlphaFoldDB" id="I1X4Y4"/>
<dbReference type="GO" id="GO:0008409">
    <property type="term" value="F:5'-3' exonuclease activity"/>
    <property type="evidence" value="ECO:0007669"/>
    <property type="project" value="InterPro"/>
</dbReference>
<dbReference type="Pfam" id="PF02272">
    <property type="entry name" value="DHHA1"/>
    <property type="match status" value="1"/>
</dbReference>
<dbReference type="GO" id="GO:0006281">
    <property type="term" value="P:DNA repair"/>
    <property type="evidence" value="ECO:0007669"/>
    <property type="project" value="InterPro"/>
</dbReference>
<keyword evidence="3" id="KW-0540">Nuclease</keyword>
<evidence type="ECO:0000259" key="6">
    <source>
        <dbReference type="Pfam" id="PF01368"/>
    </source>
</evidence>
<dbReference type="InterPro" id="IPR051673">
    <property type="entry name" value="SSDNA_exonuclease_RecJ"/>
</dbReference>
<evidence type="ECO:0000313" key="9">
    <source>
        <dbReference type="EMBL" id="AFI78559.1"/>
    </source>
</evidence>
<organism evidence="9">
    <name type="scientific">uncultured bacterium ws633F6</name>
    <dbReference type="NCBI Taxonomy" id="1131832"/>
    <lineage>
        <taxon>Bacteria</taxon>
        <taxon>environmental samples</taxon>
    </lineage>
</organism>
<dbReference type="EMBL" id="JQ256785">
    <property type="protein sequence ID" value="AFI78559.1"/>
    <property type="molecule type" value="Genomic_DNA"/>
</dbReference>
<dbReference type="PANTHER" id="PTHR30255:SF2">
    <property type="entry name" value="SINGLE-STRANDED-DNA-SPECIFIC EXONUCLEASE RECJ"/>
    <property type="match status" value="1"/>
</dbReference>
<keyword evidence="5 9" id="KW-0269">Exonuclease</keyword>
<dbReference type="FunFam" id="3.90.1640.30:FF:000001">
    <property type="entry name" value="Single-stranded-DNA-specific exonuclease RecJ"/>
    <property type="match status" value="1"/>
</dbReference>
<dbReference type="InterPro" id="IPR001667">
    <property type="entry name" value="DDH_dom"/>
</dbReference>
<sequence length="583" mass="63574">MTDVPVKIRQREVPPGDDLDENLTPLLNKIYRARNITSKEELDYGLKFLPPPLAIKDMGDAVTLLAEHLKAGLRILIIGDFDADGATSTAVMMRGLRAMGANQVSFLIPDRFKFGYGLTPEIVEVAAQQNPDLIITVDNGIASIDGVAAAKSQGIRVLVTDHHLAGNELPAADAIINPNQPGDVFPSKNIAGVGVAFYLLLALRSRLREDNWFSQQQLAEPKLAELLDLVALGTVADVVPLDHVNRILVKQGLARINSGQACAGILALIDVANRKPGNLAAADLGFSVAPRLNAAGRIENMSIGIECLLADNNETAHELAARLDSINLERRAIEADMKQQALQDLKTINLNADKDLPVGLCIFDQSWHQGVIGILAARIKERYYRPVIAFAPAGEKKEGLKGSARSIPGLHIRDALDAVATRHPGLITKFGGHAMAAGLSLPKDSYEIFSRAFNEEVERQLGDIELEKVLLTDGELATTDLDINTAVSLRHAGPWGQHFPEPLFEGEFEVIERRIVGKHHLKMQLSCGAVPVDAIMFNIREGDEAIARGKVHVVYKLDVNEFRGRKSVQMMIEHMQPSGMSWK</sequence>
<evidence type="ECO:0000259" key="7">
    <source>
        <dbReference type="Pfam" id="PF02272"/>
    </source>
</evidence>
<dbReference type="Gene3D" id="3.90.1640.30">
    <property type="match status" value="1"/>
</dbReference>
<dbReference type="GO" id="GO:0006310">
    <property type="term" value="P:DNA recombination"/>
    <property type="evidence" value="ECO:0007669"/>
    <property type="project" value="InterPro"/>
</dbReference>
<dbReference type="PANTHER" id="PTHR30255">
    <property type="entry name" value="SINGLE-STRANDED-DNA-SPECIFIC EXONUCLEASE RECJ"/>
    <property type="match status" value="1"/>
</dbReference>
<dbReference type="Gene3D" id="3.10.310.30">
    <property type="match status" value="1"/>
</dbReference>
<feature type="domain" description="DHHA1" evidence="7">
    <location>
        <begin position="364"/>
        <end position="457"/>
    </location>
</feature>
<feature type="domain" description="DDH" evidence="6">
    <location>
        <begin position="74"/>
        <end position="234"/>
    </location>
</feature>
<dbReference type="Pfam" id="PF01368">
    <property type="entry name" value="DHH"/>
    <property type="match status" value="1"/>
</dbReference>
<dbReference type="SUPFAM" id="SSF64182">
    <property type="entry name" value="DHH phosphoesterases"/>
    <property type="match status" value="1"/>
</dbReference>
<dbReference type="InterPro" id="IPR041122">
    <property type="entry name" value="RecJ_OB"/>
</dbReference>
<dbReference type="InterPro" id="IPR004610">
    <property type="entry name" value="RecJ"/>
</dbReference>
<comment type="similarity">
    <text evidence="1">Belongs to the RecJ family.</text>
</comment>
<evidence type="ECO:0000256" key="4">
    <source>
        <dbReference type="ARBA" id="ARBA00022801"/>
    </source>
</evidence>
<proteinExistence type="inferred from homology"/>
<evidence type="ECO:0000256" key="3">
    <source>
        <dbReference type="ARBA" id="ARBA00022722"/>
    </source>
</evidence>
<keyword evidence="4" id="KW-0378">Hydrolase</keyword>